<protein>
    <recommendedName>
        <fullName evidence="1">Small integral membrane protein 14</fullName>
    </recommendedName>
</protein>
<dbReference type="GO" id="GO:0005783">
    <property type="term" value="C:endoplasmic reticulum"/>
    <property type="evidence" value="ECO:0007669"/>
    <property type="project" value="TreeGrafter"/>
</dbReference>
<gene>
    <name evidence="2" type="ORF">DIABBA_LOCUS8192</name>
</gene>
<dbReference type="PANTHER" id="PTHR31019:SF1">
    <property type="entry name" value="SMALL INTEGRAL MEMBRANE PROTEIN 14"/>
    <property type="match status" value="1"/>
</dbReference>
<evidence type="ECO:0000256" key="1">
    <source>
        <dbReference type="ARBA" id="ARBA00017902"/>
    </source>
</evidence>
<name>A0A9N9XBG0_DIABA</name>
<sequence length="114" mass="13770">MSNEGFDPCQIVRGLWEHEMSMRRLLDVLRNSQSYCTDNECLDNEFRWCTTWFHLQLNFLEGKLIRQKSILIFRVRYFGLNIHIKNIFFALFSLHNYSRSEFIGREIVLVLLFS</sequence>
<organism evidence="2 3">
    <name type="scientific">Diabrotica balteata</name>
    <name type="common">Banded cucumber beetle</name>
    <dbReference type="NCBI Taxonomy" id="107213"/>
    <lineage>
        <taxon>Eukaryota</taxon>
        <taxon>Metazoa</taxon>
        <taxon>Ecdysozoa</taxon>
        <taxon>Arthropoda</taxon>
        <taxon>Hexapoda</taxon>
        <taxon>Insecta</taxon>
        <taxon>Pterygota</taxon>
        <taxon>Neoptera</taxon>
        <taxon>Endopterygota</taxon>
        <taxon>Coleoptera</taxon>
        <taxon>Polyphaga</taxon>
        <taxon>Cucujiformia</taxon>
        <taxon>Chrysomeloidea</taxon>
        <taxon>Chrysomelidae</taxon>
        <taxon>Galerucinae</taxon>
        <taxon>Diabroticina</taxon>
        <taxon>Diabroticites</taxon>
        <taxon>Diabrotica</taxon>
    </lineage>
</organism>
<dbReference type="AlphaFoldDB" id="A0A9N9XBG0"/>
<dbReference type="InterPro" id="IPR020309">
    <property type="entry name" value="Smim-14"/>
</dbReference>
<dbReference type="Pfam" id="PF11027">
    <property type="entry name" value="DUF2615"/>
    <property type="match status" value="1"/>
</dbReference>
<dbReference type="PANTHER" id="PTHR31019">
    <property type="entry name" value="SMALL INTEGRAL MEMBRANE PROTEIN 14"/>
    <property type="match status" value="1"/>
</dbReference>
<reference evidence="2" key="1">
    <citation type="submission" date="2022-01" db="EMBL/GenBank/DDBJ databases">
        <authorList>
            <person name="King R."/>
        </authorList>
    </citation>
    <scope>NUCLEOTIDE SEQUENCE</scope>
</reference>
<evidence type="ECO:0000313" key="3">
    <source>
        <dbReference type="Proteomes" id="UP001153709"/>
    </source>
</evidence>
<dbReference type="Proteomes" id="UP001153709">
    <property type="component" value="Chromosome 5"/>
</dbReference>
<keyword evidence="3" id="KW-1185">Reference proteome</keyword>
<accession>A0A9N9XBG0</accession>
<dbReference type="OrthoDB" id="10054061at2759"/>
<proteinExistence type="predicted"/>
<dbReference type="EMBL" id="OU898280">
    <property type="protein sequence ID" value="CAG9834939.1"/>
    <property type="molecule type" value="Genomic_DNA"/>
</dbReference>
<evidence type="ECO:0000313" key="2">
    <source>
        <dbReference type="EMBL" id="CAG9834939.1"/>
    </source>
</evidence>